<evidence type="ECO:0000313" key="2">
    <source>
        <dbReference type="Proteomes" id="UP001249020"/>
    </source>
</evidence>
<protein>
    <submittedName>
        <fullName evidence="1">DUF3240 family protein</fullName>
    </submittedName>
</protein>
<comment type="caution">
    <text evidence="1">The sequence shown here is derived from an EMBL/GenBank/DDBJ whole genome shotgun (WGS) entry which is preliminary data.</text>
</comment>
<evidence type="ECO:0000313" key="1">
    <source>
        <dbReference type="EMBL" id="MDT0581176.1"/>
    </source>
</evidence>
<organism evidence="1 2">
    <name type="scientific">Brumicola blandensis</name>
    <dbReference type="NCBI Taxonomy" id="3075611"/>
    <lineage>
        <taxon>Bacteria</taxon>
        <taxon>Pseudomonadati</taxon>
        <taxon>Pseudomonadota</taxon>
        <taxon>Gammaproteobacteria</taxon>
        <taxon>Alteromonadales</taxon>
        <taxon>Alteromonadaceae</taxon>
        <taxon>Brumicola</taxon>
    </lineage>
</organism>
<dbReference type="RefSeq" id="WP_311359989.1">
    <property type="nucleotide sequence ID" value="NZ_JAVRIE010000001.1"/>
</dbReference>
<proteinExistence type="predicted"/>
<gene>
    <name evidence="1" type="ORF">RM544_01375</name>
</gene>
<dbReference type="Gene3D" id="3.30.70.120">
    <property type="match status" value="1"/>
</dbReference>
<dbReference type="InterPro" id="IPR021634">
    <property type="entry name" value="DUF3240"/>
</dbReference>
<dbReference type="InterPro" id="IPR015867">
    <property type="entry name" value="N-reg_PII/ATP_PRibTrfase_C"/>
</dbReference>
<sequence>MTQEQNELILIAIVPEPLKDDVVDSLMAASFLSGFSLSKIQGFSQEHNHYNLSEQVEGYRDFYRFEILHKAGDSAFLVRLLGASSSGNNIRYWVSHLVESGVV</sequence>
<dbReference type="AlphaFoldDB" id="A0AAW8QVY3"/>
<keyword evidence="2" id="KW-1185">Reference proteome</keyword>
<accession>A0AAW8QVY3</accession>
<name>A0AAW8QVY3_9ALTE</name>
<reference evidence="1 2" key="1">
    <citation type="submission" date="2023-09" db="EMBL/GenBank/DDBJ databases">
        <authorList>
            <person name="Rey-Velasco X."/>
        </authorList>
    </citation>
    <scope>NUCLEOTIDE SEQUENCE [LARGE SCALE GENOMIC DNA]</scope>
    <source>
        <strain evidence="1 2">W409</strain>
    </source>
</reference>
<dbReference type="Proteomes" id="UP001249020">
    <property type="component" value="Unassembled WGS sequence"/>
</dbReference>
<dbReference type="EMBL" id="JAVRIE010000001">
    <property type="protein sequence ID" value="MDT0581176.1"/>
    <property type="molecule type" value="Genomic_DNA"/>
</dbReference>
<dbReference type="Pfam" id="PF11582">
    <property type="entry name" value="DUF3240"/>
    <property type="match status" value="1"/>
</dbReference>